<feature type="domain" description="Reelin" evidence="3">
    <location>
        <begin position="111"/>
        <end position="204"/>
    </location>
</feature>
<dbReference type="EMBL" id="KB309267">
    <property type="protein sequence ID" value="ELT94960.1"/>
    <property type="molecule type" value="Genomic_DNA"/>
</dbReference>
<feature type="signal peptide" evidence="2">
    <location>
        <begin position="1"/>
        <end position="17"/>
    </location>
</feature>
<keyword evidence="2" id="KW-0732">Signal</keyword>
<feature type="region of interest" description="Disordered" evidence="1">
    <location>
        <begin position="352"/>
        <end position="372"/>
    </location>
</feature>
<dbReference type="CDD" id="cd08544">
    <property type="entry name" value="Reeler"/>
    <property type="match status" value="1"/>
</dbReference>
<dbReference type="Proteomes" id="UP000014760">
    <property type="component" value="Unassembled WGS sequence"/>
</dbReference>
<feature type="compositionally biased region" description="Basic and acidic residues" evidence="1">
    <location>
        <begin position="251"/>
        <end position="268"/>
    </location>
</feature>
<dbReference type="EnsemblMetazoa" id="CapteT222039">
    <property type="protein sequence ID" value="CapteP222039"/>
    <property type="gene ID" value="CapteG222039"/>
</dbReference>
<evidence type="ECO:0000313" key="5">
    <source>
        <dbReference type="EnsemblMetazoa" id="CapteP222039"/>
    </source>
</evidence>
<protein>
    <recommendedName>
        <fullName evidence="3">Reelin domain-containing protein</fullName>
    </recommendedName>
</protein>
<dbReference type="InterPro" id="IPR002861">
    <property type="entry name" value="Reeler_dom"/>
</dbReference>
<evidence type="ECO:0000256" key="2">
    <source>
        <dbReference type="SAM" id="SignalP"/>
    </source>
</evidence>
<feature type="region of interest" description="Disordered" evidence="1">
    <location>
        <begin position="207"/>
        <end position="268"/>
    </location>
</feature>
<dbReference type="HOGENOM" id="CLU_676606_0_0_1"/>
<feature type="compositionally biased region" description="Basic and acidic residues" evidence="1">
    <location>
        <begin position="303"/>
        <end position="312"/>
    </location>
</feature>
<evidence type="ECO:0000313" key="6">
    <source>
        <dbReference type="Proteomes" id="UP000014760"/>
    </source>
</evidence>
<evidence type="ECO:0000256" key="1">
    <source>
        <dbReference type="SAM" id="MobiDB-lite"/>
    </source>
</evidence>
<sequence>MLLKCVCLVVLVGLARASTVSFDCEEMLPTRQDAQAQDSRDYPVFTQLSKNTYTPNDKIGVVNHLRRNEKCYERNLVYLSFLLRITDHCEQYTRKLKTSPNCFIQCIGFVPVTLSIRGPVDIRFFAAQMRVANSDVIRGTWLADDPIARTHACAHEADTLVNAGSESLTRLSVRWVAPHSASETGNEAVELKVTIMTEDGHYWTTDRPIVLRERESEITNETEEEEPANEEESQEEEEEKPQENADDEGSDAARQDEESRRRDEDDHGLRVEIEMIKLREEQLAHEIEAEDRASEGDWSITQEEERKQREEEMKREMYEYEMNKAREDEARQERMRAEIRDKEEWEAAQAKLRTMKPSTPSTTKRVINSKDENEIDFNDEQVKSGNGAAMATACVLSLLSALLMTLF</sequence>
<feature type="compositionally biased region" description="Polar residues" evidence="1">
    <location>
        <begin position="356"/>
        <end position="366"/>
    </location>
</feature>
<reference evidence="4 6" key="2">
    <citation type="journal article" date="2013" name="Nature">
        <title>Insights into bilaterian evolution from three spiralian genomes.</title>
        <authorList>
            <person name="Simakov O."/>
            <person name="Marletaz F."/>
            <person name="Cho S.J."/>
            <person name="Edsinger-Gonzales E."/>
            <person name="Havlak P."/>
            <person name="Hellsten U."/>
            <person name="Kuo D.H."/>
            <person name="Larsson T."/>
            <person name="Lv J."/>
            <person name="Arendt D."/>
            <person name="Savage R."/>
            <person name="Osoegawa K."/>
            <person name="de Jong P."/>
            <person name="Grimwood J."/>
            <person name="Chapman J.A."/>
            <person name="Shapiro H."/>
            <person name="Aerts A."/>
            <person name="Otillar R.P."/>
            <person name="Terry A.Y."/>
            <person name="Boore J.L."/>
            <person name="Grigoriev I.V."/>
            <person name="Lindberg D.R."/>
            <person name="Seaver E.C."/>
            <person name="Weisblat D.A."/>
            <person name="Putnam N.H."/>
            <person name="Rokhsar D.S."/>
        </authorList>
    </citation>
    <scope>NUCLEOTIDE SEQUENCE</scope>
    <source>
        <strain evidence="4 6">I ESC-2004</strain>
    </source>
</reference>
<feature type="region of interest" description="Disordered" evidence="1">
    <location>
        <begin position="287"/>
        <end position="312"/>
    </location>
</feature>
<evidence type="ECO:0000313" key="4">
    <source>
        <dbReference type="EMBL" id="ELT94960.1"/>
    </source>
</evidence>
<reference evidence="6" key="1">
    <citation type="submission" date="2012-12" db="EMBL/GenBank/DDBJ databases">
        <authorList>
            <person name="Hellsten U."/>
            <person name="Grimwood J."/>
            <person name="Chapman J.A."/>
            <person name="Shapiro H."/>
            <person name="Aerts A."/>
            <person name="Otillar R.P."/>
            <person name="Terry A.Y."/>
            <person name="Boore J.L."/>
            <person name="Simakov O."/>
            <person name="Marletaz F."/>
            <person name="Cho S.-J."/>
            <person name="Edsinger-Gonzales E."/>
            <person name="Havlak P."/>
            <person name="Kuo D.-H."/>
            <person name="Larsson T."/>
            <person name="Lv J."/>
            <person name="Arendt D."/>
            <person name="Savage R."/>
            <person name="Osoegawa K."/>
            <person name="de Jong P."/>
            <person name="Lindberg D.R."/>
            <person name="Seaver E.C."/>
            <person name="Weisblat D.A."/>
            <person name="Putnam N.H."/>
            <person name="Grigoriev I.V."/>
            <person name="Rokhsar D.S."/>
        </authorList>
    </citation>
    <scope>NUCLEOTIDE SEQUENCE</scope>
    <source>
        <strain evidence="6">I ESC-2004</strain>
    </source>
</reference>
<feature type="chain" id="PRO_5008787384" description="Reelin domain-containing protein" evidence="2">
    <location>
        <begin position="18"/>
        <end position="407"/>
    </location>
</feature>
<evidence type="ECO:0000259" key="3">
    <source>
        <dbReference type="Pfam" id="PF02014"/>
    </source>
</evidence>
<dbReference type="EMBL" id="AMQN01012059">
    <property type="status" value="NOT_ANNOTATED_CDS"/>
    <property type="molecule type" value="Genomic_DNA"/>
</dbReference>
<gene>
    <name evidence="4" type="ORF">CAPTEDRAFT_222039</name>
</gene>
<reference evidence="5" key="3">
    <citation type="submission" date="2015-06" db="UniProtKB">
        <authorList>
            <consortium name="EnsemblMetazoa"/>
        </authorList>
    </citation>
    <scope>IDENTIFICATION</scope>
</reference>
<keyword evidence="6" id="KW-1185">Reference proteome</keyword>
<dbReference type="Gene3D" id="2.60.40.4060">
    <property type="entry name" value="Reeler domain"/>
    <property type="match status" value="1"/>
</dbReference>
<proteinExistence type="predicted"/>
<accession>R7TVB7</accession>
<dbReference type="AlphaFoldDB" id="R7TVB7"/>
<dbReference type="Pfam" id="PF02014">
    <property type="entry name" value="Reeler"/>
    <property type="match status" value="1"/>
</dbReference>
<dbReference type="InterPro" id="IPR042307">
    <property type="entry name" value="Reeler_sf"/>
</dbReference>
<feature type="compositionally biased region" description="Acidic residues" evidence="1">
    <location>
        <begin position="218"/>
        <end position="250"/>
    </location>
</feature>
<organism evidence="4">
    <name type="scientific">Capitella teleta</name>
    <name type="common">Polychaete worm</name>
    <dbReference type="NCBI Taxonomy" id="283909"/>
    <lineage>
        <taxon>Eukaryota</taxon>
        <taxon>Metazoa</taxon>
        <taxon>Spiralia</taxon>
        <taxon>Lophotrochozoa</taxon>
        <taxon>Annelida</taxon>
        <taxon>Polychaeta</taxon>
        <taxon>Sedentaria</taxon>
        <taxon>Scolecida</taxon>
        <taxon>Capitellidae</taxon>
        <taxon>Capitella</taxon>
    </lineage>
</organism>
<name>R7TVB7_CAPTE</name>